<comment type="caution">
    <text evidence="1">The sequence shown here is derived from an EMBL/GenBank/DDBJ whole genome shotgun (WGS) entry which is preliminary data.</text>
</comment>
<name>A0A1R0X2Z4_9BACL</name>
<evidence type="ECO:0000313" key="1">
    <source>
        <dbReference type="EMBL" id="OMD27488.1"/>
    </source>
</evidence>
<dbReference type="Proteomes" id="UP000187465">
    <property type="component" value="Unassembled WGS sequence"/>
</dbReference>
<proteinExistence type="predicted"/>
<protein>
    <submittedName>
        <fullName evidence="1">Uncharacterized protein</fullName>
    </submittedName>
</protein>
<dbReference type="RefSeq" id="WP_076179443.1">
    <property type="nucleotide sequence ID" value="NZ_MKQP01000036.1"/>
</dbReference>
<gene>
    <name evidence="1" type="ORF">BJP51_25160</name>
</gene>
<reference evidence="1 2" key="1">
    <citation type="submission" date="2016-10" db="EMBL/GenBank/DDBJ databases">
        <title>Paenibacillus species isolates.</title>
        <authorList>
            <person name="Beno S.M."/>
        </authorList>
    </citation>
    <scope>NUCLEOTIDE SEQUENCE [LARGE SCALE GENOMIC DNA]</scope>
    <source>
        <strain evidence="1 2">FSL H7-0604</strain>
    </source>
</reference>
<organism evidence="1 2">
    <name type="scientific">Paenibacillus odorifer</name>
    <dbReference type="NCBI Taxonomy" id="189426"/>
    <lineage>
        <taxon>Bacteria</taxon>
        <taxon>Bacillati</taxon>
        <taxon>Bacillota</taxon>
        <taxon>Bacilli</taxon>
        <taxon>Bacillales</taxon>
        <taxon>Paenibacillaceae</taxon>
        <taxon>Paenibacillus</taxon>
    </lineage>
</organism>
<dbReference type="AlphaFoldDB" id="A0A1R0X2Z4"/>
<evidence type="ECO:0000313" key="2">
    <source>
        <dbReference type="Proteomes" id="UP000187465"/>
    </source>
</evidence>
<accession>A0A1R0X2Z4</accession>
<dbReference type="EMBL" id="MKQP01000036">
    <property type="protein sequence ID" value="OMD27488.1"/>
    <property type="molecule type" value="Genomic_DNA"/>
</dbReference>
<sequence>MSGIVGGIINTEDIVRAADNERVIKRYSGGIVPPDDTGKYVTVHRDDYISHDYARKLIAQVLYKTEGDASMFDLSTVSTADLQAELSRREGVTTYIFGPENNVVLASGDGVILDDYGPVTITVNVD</sequence>